<dbReference type="PANTHER" id="PTHR45527">
    <property type="entry name" value="NONRIBOSOMAL PEPTIDE SYNTHETASE"/>
    <property type="match status" value="1"/>
</dbReference>
<dbReference type="GO" id="GO:0043041">
    <property type="term" value="P:amino acid activation for nonribosomal peptide biosynthetic process"/>
    <property type="evidence" value="ECO:0007669"/>
    <property type="project" value="TreeGrafter"/>
</dbReference>
<evidence type="ECO:0000259" key="2">
    <source>
        <dbReference type="Pfam" id="PF13193"/>
    </source>
</evidence>
<feature type="domain" description="AMP-dependent synthetase/ligase" evidence="1">
    <location>
        <begin position="21"/>
        <end position="366"/>
    </location>
</feature>
<dbReference type="Gene3D" id="3.40.50.12780">
    <property type="entry name" value="N-terminal domain of ligase-like"/>
    <property type="match status" value="1"/>
</dbReference>
<proteinExistence type="predicted"/>
<evidence type="ECO:0000313" key="3">
    <source>
        <dbReference type="EMBL" id="RKT57774.1"/>
    </source>
</evidence>
<dbReference type="Proteomes" id="UP000282084">
    <property type="component" value="Unassembled WGS sequence"/>
</dbReference>
<dbReference type="OrthoDB" id="2472181at2"/>
<name>A0A495W984_9PSEU</name>
<gene>
    <name evidence="3" type="ORF">C8E97_6499</name>
</gene>
<keyword evidence="4" id="KW-1185">Reference proteome</keyword>
<dbReference type="InterPro" id="IPR045851">
    <property type="entry name" value="AMP-bd_C_sf"/>
</dbReference>
<dbReference type="Pfam" id="PF00501">
    <property type="entry name" value="AMP-binding"/>
    <property type="match status" value="1"/>
</dbReference>
<dbReference type="RefSeq" id="WP_121009896.1">
    <property type="nucleotide sequence ID" value="NZ_RBXO01000001.1"/>
</dbReference>
<organism evidence="3 4">
    <name type="scientific">Saccharothrix australiensis</name>
    <dbReference type="NCBI Taxonomy" id="2072"/>
    <lineage>
        <taxon>Bacteria</taxon>
        <taxon>Bacillati</taxon>
        <taxon>Actinomycetota</taxon>
        <taxon>Actinomycetes</taxon>
        <taxon>Pseudonocardiales</taxon>
        <taxon>Pseudonocardiaceae</taxon>
        <taxon>Saccharothrix</taxon>
    </lineage>
</organism>
<comment type="caution">
    <text evidence="3">The sequence shown here is derived from an EMBL/GenBank/DDBJ whole genome shotgun (WGS) entry which is preliminary data.</text>
</comment>
<protein>
    <submittedName>
        <fullName evidence="3">Nonribosomal peptide synthetase protein VioO</fullName>
    </submittedName>
</protein>
<dbReference type="GO" id="GO:0044550">
    <property type="term" value="P:secondary metabolite biosynthetic process"/>
    <property type="evidence" value="ECO:0007669"/>
    <property type="project" value="TreeGrafter"/>
</dbReference>
<dbReference type="SUPFAM" id="SSF56801">
    <property type="entry name" value="Acetyl-CoA synthetase-like"/>
    <property type="match status" value="1"/>
</dbReference>
<evidence type="ECO:0000259" key="1">
    <source>
        <dbReference type="Pfam" id="PF00501"/>
    </source>
</evidence>
<dbReference type="PANTHER" id="PTHR45527:SF1">
    <property type="entry name" value="FATTY ACID SYNTHASE"/>
    <property type="match status" value="1"/>
</dbReference>
<dbReference type="GO" id="GO:0005737">
    <property type="term" value="C:cytoplasm"/>
    <property type="evidence" value="ECO:0007669"/>
    <property type="project" value="TreeGrafter"/>
</dbReference>
<dbReference type="AlphaFoldDB" id="A0A495W984"/>
<sequence length="515" mass="56061">MESVANPRIVAEVVRDVYAIAAAEPRRTAIVHNGEVVDYATLADWIRSTAGLVRAAGPSPAPVAIIEAFTPRTIAAALGVWAAGRAYCALDPAAPVSRLETLVRDLGCTQLISTSAEDRVPEVAEVIRPEWTVTSGGGEDVLVPVSPEDPAYVLYTSGSTGTPKAAVVPFRAIAAVVPELVRLYDVRPDDRVLHFTPLFWDTSLEELLPAFGRGAAVLMDDQADIDLHYVLAEYEVSVLNLPTSFWNEFVGFLLDEELELPKTLRTVVIGGEQVRLDMVEQWRRLGADHVRLLNTYGSTETALVTHAWELSGPGVAPGREVVDVVPIGAPLPHVDQKLVHEGRVVTEPGAEGELYLAGDNIALGYHARDELNAERFPVLDLGDGPKRYFRTRDLVAATPSGALVFRGRADLTIKVRGIRVDIGEIEFWIGRHPGVASVVVVEVEKNEHNGLVAFVVPRREADPDALPREVIAHLRANVPPYLVPGAVRVVPELVHTRTRKIDRDGTRARYADDLA</sequence>
<dbReference type="InterPro" id="IPR025110">
    <property type="entry name" value="AMP-bd_C"/>
</dbReference>
<dbReference type="Pfam" id="PF13193">
    <property type="entry name" value="AMP-binding_C"/>
    <property type="match status" value="1"/>
</dbReference>
<dbReference type="GO" id="GO:0031177">
    <property type="term" value="F:phosphopantetheine binding"/>
    <property type="evidence" value="ECO:0007669"/>
    <property type="project" value="TreeGrafter"/>
</dbReference>
<dbReference type="InterPro" id="IPR000873">
    <property type="entry name" value="AMP-dep_synth/lig_dom"/>
</dbReference>
<dbReference type="Gene3D" id="3.30.300.30">
    <property type="match status" value="1"/>
</dbReference>
<evidence type="ECO:0000313" key="4">
    <source>
        <dbReference type="Proteomes" id="UP000282084"/>
    </source>
</evidence>
<dbReference type="EMBL" id="RBXO01000001">
    <property type="protein sequence ID" value="RKT57774.1"/>
    <property type="molecule type" value="Genomic_DNA"/>
</dbReference>
<dbReference type="PROSITE" id="PS00455">
    <property type="entry name" value="AMP_BINDING"/>
    <property type="match status" value="1"/>
</dbReference>
<reference evidence="3 4" key="1">
    <citation type="submission" date="2018-10" db="EMBL/GenBank/DDBJ databases">
        <title>Sequencing the genomes of 1000 actinobacteria strains.</title>
        <authorList>
            <person name="Klenk H.-P."/>
        </authorList>
    </citation>
    <scope>NUCLEOTIDE SEQUENCE [LARGE SCALE GENOMIC DNA]</scope>
    <source>
        <strain evidence="3 4">DSM 43800</strain>
    </source>
</reference>
<dbReference type="InterPro" id="IPR020845">
    <property type="entry name" value="AMP-binding_CS"/>
</dbReference>
<dbReference type="InterPro" id="IPR042099">
    <property type="entry name" value="ANL_N_sf"/>
</dbReference>
<accession>A0A495W984</accession>
<feature type="domain" description="AMP-binding enzyme C-terminal" evidence="2">
    <location>
        <begin position="424"/>
        <end position="500"/>
    </location>
</feature>